<name>A0A075LN17_9BACI</name>
<dbReference type="HOGENOM" id="CLU_111604_0_1_9"/>
<gene>
    <name evidence="1" type="ORF">GZ22_13445</name>
</gene>
<protein>
    <submittedName>
        <fullName evidence="1">MepB protein</fullName>
    </submittedName>
</protein>
<dbReference type="Gene3D" id="3.40.1350.140">
    <property type="entry name" value="MepB-like"/>
    <property type="match status" value="1"/>
</dbReference>
<dbReference type="KEGG" id="tap:GZ22_13445"/>
<accession>A0A075LN17</accession>
<dbReference type="OrthoDB" id="4954833at2"/>
<dbReference type="AlphaFoldDB" id="A0A075LN17"/>
<dbReference type="EMBL" id="CP008876">
    <property type="protein sequence ID" value="AIF67536.1"/>
    <property type="molecule type" value="Genomic_DNA"/>
</dbReference>
<dbReference type="InterPro" id="IPR011235">
    <property type="entry name" value="MepB-like"/>
</dbReference>
<evidence type="ECO:0000313" key="2">
    <source>
        <dbReference type="Proteomes" id="UP000027980"/>
    </source>
</evidence>
<evidence type="ECO:0000313" key="1">
    <source>
        <dbReference type="EMBL" id="AIF67536.1"/>
    </source>
</evidence>
<dbReference type="InterPro" id="IPR038231">
    <property type="entry name" value="MepB-like_sf"/>
</dbReference>
<sequence>MLIEKIVSTLDNSILTKVFEENQNIDYEGMLIHIENNTYRSRLAKATPKKRGYFVAFWEKDENNKNQPYSFSDSPDKIIISIIDNDLKGQFIFPKSKLLEKGILSSDTAKGKMAIRVYPSWEMELNKTAEQTQKWQQSFFVDLTTNLNQERLEELYFH</sequence>
<dbReference type="Proteomes" id="UP000027980">
    <property type="component" value="Chromosome"/>
</dbReference>
<dbReference type="Pfam" id="PF08877">
    <property type="entry name" value="MepB-like"/>
    <property type="match status" value="1"/>
</dbReference>
<reference evidence="1 2" key="1">
    <citation type="submission" date="2014-07" db="EMBL/GenBank/DDBJ databases">
        <title>Complete genome sequence of a moderately halophilic bacterium Terribacillus aidingensis MP602, isolated from Cryptomeria fortunei in Tianmu mountain in China.</title>
        <authorList>
            <person name="Wang Y."/>
            <person name="Lu P."/>
            <person name="Zhang L."/>
        </authorList>
    </citation>
    <scope>NUCLEOTIDE SEQUENCE [LARGE SCALE GENOMIC DNA]</scope>
    <source>
        <strain evidence="1 2">MP602</strain>
    </source>
</reference>
<proteinExistence type="predicted"/>
<organism evidence="1 2">
    <name type="scientific">Terribacillus saccharophilus</name>
    <dbReference type="NCBI Taxonomy" id="361277"/>
    <lineage>
        <taxon>Bacteria</taxon>
        <taxon>Bacillati</taxon>
        <taxon>Bacillota</taxon>
        <taxon>Bacilli</taxon>
        <taxon>Bacillales</taxon>
        <taxon>Bacillaceae</taxon>
        <taxon>Terribacillus</taxon>
    </lineage>
</organism>
<dbReference type="PIRSF" id="PIRSF032285">
    <property type="entry name" value="UCP032285"/>
    <property type="match status" value="1"/>
</dbReference>